<proteinExistence type="predicted"/>
<dbReference type="EMBL" id="AAOE01000038">
    <property type="protein sequence ID" value="EAR07585.1"/>
    <property type="molecule type" value="Genomic_DNA"/>
</dbReference>
<evidence type="ECO:0000313" key="1">
    <source>
        <dbReference type="EMBL" id="EAR07585.1"/>
    </source>
</evidence>
<evidence type="ECO:0000313" key="2">
    <source>
        <dbReference type="Proteomes" id="UP000005953"/>
    </source>
</evidence>
<dbReference type="AlphaFoldDB" id="A4BJY4"/>
<gene>
    <name evidence="1" type="ORF">MED297_00150</name>
</gene>
<protein>
    <recommendedName>
        <fullName evidence="3">HTH cro/C1-type domain-containing protein</fullName>
    </recommendedName>
</protein>
<accession>A4BJY4</accession>
<sequence>MSKDWNNEATKLAKHLKVESGLKWSDLAERISQATPDHELTTQSLANAVNRGNYNVRLLLRMCDAAGLEITLVKKKEG</sequence>
<name>A4BJY4_9GAMM</name>
<keyword evidence="2" id="KW-1185">Reference proteome</keyword>
<dbReference type="STRING" id="314283.MED297_00150"/>
<comment type="caution">
    <text evidence="1">The sequence shown here is derived from an EMBL/GenBank/DDBJ whole genome shotgun (WGS) entry which is preliminary data.</text>
</comment>
<dbReference type="HOGENOM" id="CLU_2619521_0_0_6"/>
<evidence type="ECO:0008006" key="3">
    <source>
        <dbReference type="Google" id="ProtNLM"/>
    </source>
</evidence>
<dbReference type="Proteomes" id="UP000005953">
    <property type="component" value="Unassembled WGS sequence"/>
</dbReference>
<organism evidence="1 2">
    <name type="scientific">Reinekea blandensis MED297</name>
    <dbReference type="NCBI Taxonomy" id="314283"/>
    <lineage>
        <taxon>Bacteria</taxon>
        <taxon>Pseudomonadati</taxon>
        <taxon>Pseudomonadota</taxon>
        <taxon>Gammaproteobacteria</taxon>
        <taxon>Oceanospirillales</taxon>
        <taxon>Saccharospirillaceae</taxon>
        <taxon>Reinekea</taxon>
    </lineage>
</organism>
<reference evidence="1 2" key="1">
    <citation type="submission" date="2006-02" db="EMBL/GenBank/DDBJ databases">
        <authorList>
            <person name="Pinhassi J."/>
            <person name="Pedros-Alio C."/>
            <person name="Ferriera S."/>
            <person name="Johnson J."/>
            <person name="Kravitz S."/>
            <person name="Halpern A."/>
            <person name="Remington K."/>
            <person name="Beeson K."/>
            <person name="Tran B."/>
            <person name="Rogers Y.-H."/>
            <person name="Friedman R."/>
            <person name="Venter J.C."/>
        </authorList>
    </citation>
    <scope>NUCLEOTIDE SEQUENCE [LARGE SCALE GENOMIC DNA]</scope>
    <source>
        <strain evidence="1 2">MED297</strain>
    </source>
</reference>